<organism evidence="2 3">
    <name type="scientific">Acetobacter malorum</name>
    <dbReference type="NCBI Taxonomy" id="178901"/>
    <lineage>
        <taxon>Bacteria</taxon>
        <taxon>Pseudomonadati</taxon>
        <taxon>Pseudomonadota</taxon>
        <taxon>Alphaproteobacteria</taxon>
        <taxon>Acetobacterales</taxon>
        <taxon>Acetobacteraceae</taxon>
        <taxon>Acetobacter</taxon>
    </lineage>
</organism>
<name>A0A149RJC8_9PROT</name>
<evidence type="ECO:0000256" key="1">
    <source>
        <dbReference type="SAM" id="SignalP"/>
    </source>
</evidence>
<sequence length="725" mass="76539">MVAHLGFLQDRKMIKRLSFLALFAVPSFAFGQTPAPERPNHMLPQYSAIAAANSNAGTPRAMLRMAAPSAGGYAALWPPGGIRRDTQVPALYADGSAGTLEQMGRMADSSVQQADANKPNGYVQPDASGNMPLPVTGDSSASSVLANSSTFARSLSNRFSDTKNIKDFGVKLDGTDTSNAISSALSSVSSQNEVHIPAGKWVNSVPPFASTYFFNLLGPVANIPNYVLNGNQFDESVAVPDLGDGNTTYMHDSAGNPAYYRIDRSKNANRSLMSLWYLNAYTGAGAEHRGLGVRTGTENGATGNTTGIDSQFYSDGNNGANSFDVNLSLLTRAFGENWSWGIVNQYSELGGLDLSDGTFSHSTSEWDFTGSGPEPASSAAWPGNGSRSLYYTNGWLSCGKCTWSASTAVARRHMAHVTATDGSDSLFVATTGGTTGATQPVWDKTAASITDGSVVWKYLSLYNLQISKVFYLNGTANVHYGAALASDADFYDAALDFSKATYSGGNPSVLRTSAGVGIDWSADGTLSGQNQHTTLYNPVTSSYEYQVNGSPVLGVNDTGMIRSPVSTITATGSSITDATKLPASPHIIITASSAGSGAVMNASGVAVSMSTRITNASNNIVAIYPVDSEWWFDGHPNGAPVYLPQYASIDIMRMVSSSQLEVVYHPANASGGNASKSQILSLVSPHEGDRYYDTSDHAEVTYRCPKGDTNSCAWFQAEYGAALSN</sequence>
<proteinExistence type="predicted"/>
<accession>A0A149RJC8</accession>
<evidence type="ECO:0000313" key="2">
    <source>
        <dbReference type="EMBL" id="KXV14055.1"/>
    </source>
</evidence>
<dbReference type="EMBL" id="LHZF01000175">
    <property type="protein sequence ID" value="KXV14055.1"/>
    <property type="molecule type" value="Genomic_DNA"/>
</dbReference>
<keyword evidence="1" id="KW-0732">Signal</keyword>
<reference evidence="2 3" key="1">
    <citation type="submission" date="2015-06" db="EMBL/GenBank/DDBJ databases">
        <title>Improved classification and identification of acetic acid bacteria using matrix-assisted laser desorption/ionization time-of-flight mass spectrometry; Gluconobacter nephelii and Gluconobacter uchimurae are later heterotypic synonyms of Gluconobacter japonicus and Gluconobacter oxydans, respectively.</title>
        <authorList>
            <person name="Li L."/>
            <person name="Cleenwerck I."/>
            <person name="De Vuyst L."/>
            <person name="Vandamme P."/>
        </authorList>
    </citation>
    <scope>NUCLEOTIDE SEQUENCE [LARGE SCALE GENOMIC DNA]</scope>
    <source>
        <strain evidence="2 3">LMG 1552</strain>
    </source>
</reference>
<feature type="signal peptide" evidence="1">
    <location>
        <begin position="1"/>
        <end position="31"/>
    </location>
</feature>
<dbReference type="PATRIC" id="fig|178901.13.peg.2423"/>
<feature type="chain" id="PRO_5007553622" evidence="1">
    <location>
        <begin position="32"/>
        <end position="725"/>
    </location>
</feature>
<dbReference type="Proteomes" id="UP000075526">
    <property type="component" value="Unassembled WGS sequence"/>
</dbReference>
<comment type="caution">
    <text evidence="2">The sequence shown here is derived from an EMBL/GenBank/DDBJ whole genome shotgun (WGS) entry which is preliminary data.</text>
</comment>
<evidence type="ECO:0000313" key="3">
    <source>
        <dbReference type="Proteomes" id="UP000075526"/>
    </source>
</evidence>
<protein>
    <submittedName>
        <fullName evidence="2">Uncharacterized protein</fullName>
    </submittedName>
</protein>
<gene>
    <name evidence="2" type="ORF">AD933_14100</name>
</gene>
<dbReference type="AlphaFoldDB" id="A0A149RJC8"/>